<keyword evidence="5" id="KW-1185">Reference proteome</keyword>
<evidence type="ECO:0000256" key="1">
    <source>
        <dbReference type="SAM" id="Coils"/>
    </source>
</evidence>
<comment type="caution">
    <text evidence="4">The sequence shown here is derived from an EMBL/GenBank/DDBJ whole genome shotgun (WGS) entry which is preliminary data.</text>
</comment>
<feature type="compositionally biased region" description="Polar residues" evidence="2">
    <location>
        <begin position="418"/>
        <end position="448"/>
    </location>
</feature>
<evidence type="ECO:0000256" key="2">
    <source>
        <dbReference type="SAM" id="MobiDB-lite"/>
    </source>
</evidence>
<name>A0A315W6Z6_GAMAF</name>
<feature type="region of interest" description="Disordered" evidence="2">
    <location>
        <begin position="79"/>
        <end position="108"/>
    </location>
</feature>
<feature type="coiled-coil region" evidence="1">
    <location>
        <begin position="334"/>
        <end position="361"/>
    </location>
</feature>
<dbReference type="Proteomes" id="UP000250572">
    <property type="component" value="Unassembled WGS sequence"/>
</dbReference>
<dbReference type="Pfam" id="PF07443">
    <property type="entry name" value="HARP"/>
    <property type="match status" value="2"/>
</dbReference>
<proteinExistence type="predicted"/>
<evidence type="ECO:0000313" key="4">
    <source>
        <dbReference type="EMBL" id="PWA31494.1"/>
    </source>
</evidence>
<keyword evidence="1" id="KW-0175">Coiled coil</keyword>
<protein>
    <recommendedName>
        <fullName evidence="3">HARP domain-containing protein</fullName>
    </recommendedName>
</protein>
<evidence type="ECO:0000313" key="5">
    <source>
        <dbReference type="Proteomes" id="UP000250572"/>
    </source>
</evidence>
<reference evidence="4 5" key="1">
    <citation type="journal article" date="2018" name="G3 (Bethesda)">
        <title>A High-Quality Reference Genome for the Invasive Mosquitofish Gambusia affinis Using a Chicago Library.</title>
        <authorList>
            <person name="Hoffberg S.L."/>
            <person name="Troendle N.J."/>
            <person name="Glenn T.C."/>
            <person name="Mahmud O."/>
            <person name="Louha S."/>
            <person name="Chalopin D."/>
            <person name="Bennetzen J.L."/>
            <person name="Mauricio R."/>
        </authorList>
    </citation>
    <scope>NUCLEOTIDE SEQUENCE [LARGE SCALE GENOMIC DNA]</scope>
    <source>
        <strain evidence="4">NE01/NJP1002.9</strain>
        <tissue evidence="4">Muscle</tissue>
    </source>
</reference>
<feature type="region of interest" description="Disordered" evidence="2">
    <location>
        <begin position="378"/>
        <end position="456"/>
    </location>
</feature>
<organism evidence="4 5">
    <name type="scientific">Gambusia affinis</name>
    <name type="common">Western mosquitofish</name>
    <name type="synonym">Heterandria affinis</name>
    <dbReference type="NCBI Taxonomy" id="33528"/>
    <lineage>
        <taxon>Eukaryota</taxon>
        <taxon>Metazoa</taxon>
        <taxon>Chordata</taxon>
        <taxon>Craniata</taxon>
        <taxon>Vertebrata</taxon>
        <taxon>Euteleostomi</taxon>
        <taxon>Actinopterygii</taxon>
        <taxon>Neopterygii</taxon>
        <taxon>Teleostei</taxon>
        <taxon>Neoteleostei</taxon>
        <taxon>Acanthomorphata</taxon>
        <taxon>Ovalentaria</taxon>
        <taxon>Atherinomorphae</taxon>
        <taxon>Cyprinodontiformes</taxon>
        <taxon>Poeciliidae</taxon>
        <taxon>Poeciliinae</taxon>
        <taxon>Gambusia</taxon>
    </lineage>
</organism>
<accession>A0A315W6Z6</accession>
<feature type="region of interest" description="Disordered" evidence="2">
    <location>
        <begin position="1"/>
        <end position="22"/>
    </location>
</feature>
<dbReference type="InterPro" id="IPR010003">
    <property type="entry name" value="HARP_dom"/>
</dbReference>
<dbReference type="EMBL" id="NHOQ01000293">
    <property type="protein sequence ID" value="PWA31494.1"/>
    <property type="molecule type" value="Genomic_DNA"/>
</dbReference>
<feature type="domain" description="HARP" evidence="3">
    <location>
        <begin position="499"/>
        <end position="570"/>
    </location>
</feature>
<sequence>MEVCATVSQPVETNDETSVSDPSRIPEYYRLQAPKEGVNPALIKRSIFPRTYMLWSLEADPADRRPEATLRVAEELLQPRRAADSSAASTQPPTGRSPPGAPAAPAADGTVRSPPFCCCCWWLRVRVLLLSGTVTVTLASWLSEAWPLMGVSGGSGVGGARGPRRSTLRSPSRTQQRLFSMPRLRCIGLCPARRSQHRAEVLEDECCLCPRHKQTPLHTFSSRLQVSAARLSGKHLHSQIIKSLRIRGLNQRGFKSIRYKGVKKSTRAVGPSCSGFSTIIPGTAPRRRTSPPHSDKLNSAQLNIQVRRQEAGRTRPTGFLFQYLMHKSFTMSNQLTAEQQRKIEENRRKALERRAQRLGQQTSAGFNGASVQTDFPKQIENHRNPPLSVPPRFIPPFKKDSQISSNQIHGPNQHPLPGTSNQVNKNTPNNSSRQVTAPPRTNQHLQSLGSSGGGSVGVKPVQAISVTSGSAAGSFYKPPSIPAAQPPPNCTISAATKKAAISVRGKCVPHAEDRFKVEVSYHAELIAVFKSIPSKNYDPATKTWNFSLDDYTRLMDQAAAIPSVSLRPLEGIGALDSAPSRPCDGAALAALLKLCNGWQKPGAGVQGQCILVSQTRFEVDIPYHADVIAVFKQMPTKNYGTKASFLLISGFPNVFVVF</sequence>
<dbReference type="PROSITE" id="PS51467">
    <property type="entry name" value="HARP"/>
    <property type="match status" value="1"/>
</dbReference>
<evidence type="ECO:0000259" key="3">
    <source>
        <dbReference type="PROSITE" id="PS51467"/>
    </source>
</evidence>
<feature type="region of interest" description="Disordered" evidence="2">
    <location>
        <begin position="155"/>
        <end position="174"/>
    </location>
</feature>
<dbReference type="AlphaFoldDB" id="A0A315W6Z6"/>
<gene>
    <name evidence="4" type="ORF">CCH79_00002863</name>
</gene>
<feature type="compositionally biased region" description="Polar residues" evidence="2">
    <location>
        <begin position="1"/>
        <end position="21"/>
    </location>
</feature>